<name>A0A2U3N537_9MYCO</name>
<organism evidence="2 3">
    <name type="scientific">Mycobacterium terramassiliense</name>
    <dbReference type="NCBI Taxonomy" id="1841859"/>
    <lineage>
        <taxon>Bacteria</taxon>
        <taxon>Bacillati</taxon>
        <taxon>Actinomycetota</taxon>
        <taxon>Actinomycetes</taxon>
        <taxon>Mycobacteriales</taxon>
        <taxon>Mycobacteriaceae</taxon>
        <taxon>Mycobacterium</taxon>
    </lineage>
</organism>
<reference evidence="2 3" key="1">
    <citation type="submission" date="2017-01" db="EMBL/GenBank/DDBJ databases">
        <authorList>
            <consortium name="Urmite Genomes"/>
        </authorList>
    </citation>
    <scope>NUCLEOTIDE SEQUENCE [LARGE SCALE GENOMIC DNA]</scope>
    <source>
        <strain evidence="2 3">AB308</strain>
    </source>
</reference>
<dbReference type="InterPro" id="IPR029063">
    <property type="entry name" value="SAM-dependent_MTases_sf"/>
</dbReference>
<evidence type="ECO:0000313" key="2">
    <source>
        <dbReference type="EMBL" id="SPM26540.1"/>
    </source>
</evidence>
<keyword evidence="2" id="KW-0830">Ubiquinone</keyword>
<accession>A0A2U3N537</accession>
<feature type="domain" description="Methyltransferase type 11" evidence="1">
    <location>
        <begin position="40"/>
        <end position="106"/>
    </location>
</feature>
<protein>
    <submittedName>
        <fullName evidence="2">Ubiquinone/menaquinone biosynthesis C-methylase UbiE</fullName>
    </submittedName>
</protein>
<evidence type="ECO:0000313" key="3">
    <source>
        <dbReference type="Proteomes" id="UP000241595"/>
    </source>
</evidence>
<dbReference type="Pfam" id="PF08241">
    <property type="entry name" value="Methyltransf_11"/>
    <property type="match status" value="1"/>
</dbReference>
<sequence>MGLPLTGYLNREDRDAGFDVAREAIAWCAENISGSHLNFDFRVTDVQNKRYNAQGNTRRETSAFPCPHGSFDVVLLASVFTHTLPADVKHYMYEIVRVLKPGGRSLITFFLLNEESSALSKEGKGWTKFEHEMQGARTTNVENPEAAIAYPEALVRDLYGECGLELREPLRYGTGCGRTTGMSGQQDVLMIAVKTASRNRLTQGVR</sequence>
<dbReference type="SUPFAM" id="SSF53335">
    <property type="entry name" value="S-adenosyl-L-methionine-dependent methyltransferases"/>
    <property type="match status" value="1"/>
</dbReference>
<keyword evidence="3" id="KW-1185">Reference proteome</keyword>
<dbReference type="GO" id="GO:0008757">
    <property type="term" value="F:S-adenosylmethionine-dependent methyltransferase activity"/>
    <property type="evidence" value="ECO:0007669"/>
    <property type="project" value="InterPro"/>
</dbReference>
<dbReference type="Proteomes" id="UP000241595">
    <property type="component" value="Unassembled WGS sequence"/>
</dbReference>
<dbReference type="STRING" id="1841859.GCA_900157385_00010"/>
<keyword evidence="2" id="KW-0489">Methyltransferase</keyword>
<gene>
    <name evidence="2" type="ORF">MTAB308_15</name>
</gene>
<proteinExistence type="predicted"/>
<keyword evidence="2" id="KW-0808">Transferase</keyword>
<dbReference type="EMBL" id="FTRV01000006">
    <property type="protein sequence ID" value="SPM26540.1"/>
    <property type="molecule type" value="Genomic_DNA"/>
</dbReference>
<dbReference type="Gene3D" id="3.40.50.150">
    <property type="entry name" value="Vaccinia Virus protein VP39"/>
    <property type="match status" value="1"/>
</dbReference>
<dbReference type="GO" id="GO:0032259">
    <property type="term" value="P:methylation"/>
    <property type="evidence" value="ECO:0007669"/>
    <property type="project" value="UniProtKB-KW"/>
</dbReference>
<dbReference type="AlphaFoldDB" id="A0A2U3N537"/>
<dbReference type="InterPro" id="IPR013216">
    <property type="entry name" value="Methyltransf_11"/>
</dbReference>
<evidence type="ECO:0000259" key="1">
    <source>
        <dbReference type="Pfam" id="PF08241"/>
    </source>
</evidence>
<dbReference type="CDD" id="cd02440">
    <property type="entry name" value="AdoMet_MTases"/>
    <property type="match status" value="1"/>
</dbReference>